<evidence type="ECO:0000313" key="3">
    <source>
        <dbReference type="Proteomes" id="UP000193866"/>
    </source>
</evidence>
<comment type="caution">
    <text evidence="2">The sequence shown here is derived from an EMBL/GenBank/DDBJ whole genome shotgun (WGS) entry which is preliminary data.</text>
</comment>
<sequence>MTISGGRGAVVVVTEPVVVLGAVVLLGGSVVVGGSVVLAVVVGDSVVVGGAVVDGSGVVAGGGFSSVGVFGATGCGLGGIDSSVGATVVDEVVDGAVEPESWCTSRTMPQTSSAISSAVSTPKPISATGRRYQGVGGGGSDQRGCCPVGSRYSL</sequence>
<keyword evidence="3" id="KW-1185">Reference proteome</keyword>
<reference evidence="2 3" key="1">
    <citation type="submission" date="2016-01" db="EMBL/GenBank/DDBJ databases">
        <title>The new phylogeny of the genus Mycobacterium.</title>
        <authorList>
            <person name="Tarcisio F."/>
            <person name="Conor M."/>
            <person name="Antonella G."/>
            <person name="Elisabetta G."/>
            <person name="Giulia F.S."/>
            <person name="Sara T."/>
            <person name="Anna F."/>
            <person name="Clotilde B."/>
            <person name="Roberto B."/>
            <person name="Veronica D.S."/>
            <person name="Fabio R."/>
            <person name="Monica P."/>
            <person name="Olivier J."/>
            <person name="Enrico T."/>
            <person name="Nicola S."/>
        </authorList>
    </citation>
    <scope>NUCLEOTIDE SEQUENCE [LARGE SCALE GENOMIC DNA]</scope>
    <source>
        <strain evidence="2 3">DSM 45394</strain>
    </source>
</reference>
<keyword evidence="1" id="KW-0472">Membrane</keyword>
<proteinExistence type="predicted"/>
<dbReference type="EMBL" id="LQPG01000029">
    <property type="protein sequence ID" value="ORW09296.1"/>
    <property type="molecule type" value="Genomic_DNA"/>
</dbReference>
<keyword evidence="1" id="KW-1133">Transmembrane helix</keyword>
<protein>
    <submittedName>
        <fullName evidence="2">Uncharacterized protein</fullName>
    </submittedName>
</protein>
<evidence type="ECO:0000256" key="1">
    <source>
        <dbReference type="SAM" id="Phobius"/>
    </source>
</evidence>
<feature type="transmembrane region" description="Helical" evidence="1">
    <location>
        <begin position="17"/>
        <end position="42"/>
    </location>
</feature>
<keyword evidence="1" id="KW-0812">Transmembrane</keyword>
<evidence type="ECO:0000313" key="2">
    <source>
        <dbReference type="EMBL" id="ORW09296.1"/>
    </source>
</evidence>
<dbReference type="RefSeq" id="WP_165759244.1">
    <property type="nucleotide sequence ID" value="NZ_JACKVG010000016.1"/>
</dbReference>
<accession>A0A1X1YE02</accession>
<dbReference type="AlphaFoldDB" id="A0A1X1YE02"/>
<name>A0A1X1YE02_9MYCO</name>
<gene>
    <name evidence="2" type="ORF">AWC16_17115</name>
</gene>
<organism evidence="2 3">
    <name type="scientific">Mycolicibacter longobardus</name>
    <dbReference type="NCBI Taxonomy" id="1108812"/>
    <lineage>
        <taxon>Bacteria</taxon>
        <taxon>Bacillati</taxon>
        <taxon>Actinomycetota</taxon>
        <taxon>Actinomycetes</taxon>
        <taxon>Mycobacteriales</taxon>
        <taxon>Mycobacteriaceae</taxon>
        <taxon>Mycolicibacter</taxon>
    </lineage>
</organism>
<dbReference type="Proteomes" id="UP000193866">
    <property type="component" value="Unassembled WGS sequence"/>
</dbReference>